<accession>A0ABW9RMC0</accession>
<reference evidence="1 2" key="1">
    <citation type="submission" date="2019-02" db="EMBL/GenBank/DDBJ databases">
        <authorList>
            <person name="Goldberg S.R."/>
            <person name="Haltli B.A."/>
            <person name="Correa H."/>
            <person name="Russell K.G."/>
        </authorList>
    </citation>
    <scope>NUCLEOTIDE SEQUENCE [LARGE SCALE GENOMIC DNA]</scope>
    <source>
        <strain evidence="1 2">JCM 16186</strain>
    </source>
</reference>
<sequence>MKFDKFTKVILTVIAVNLSILTLKELSIIPEAHADDLKEPVQLVENQKYGLVPVNADGSITVRLSDKVDVNLIDINTSDKLNIHVKSSDSYSLKNAGPLEVKTD</sequence>
<dbReference type="RefSeq" id="WP_155171280.1">
    <property type="nucleotide sequence ID" value="NZ_BAAAFL010000068.1"/>
</dbReference>
<organism evidence="1 2">
    <name type="scientific">Fulvivirga kasyanovii</name>
    <dbReference type="NCBI Taxonomy" id="396812"/>
    <lineage>
        <taxon>Bacteria</taxon>
        <taxon>Pseudomonadati</taxon>
        <taxon>Bacteroidota</taxon>
        <taxon>Cytophagia</taxon>
        <taxon>Cytophagales</taxon>
        <taxon>Fulvivirgaceae</taxon>
        <taxon>Fulvivirga</taxon>
    </lineage>
</organism>
<keyword evidence="2" id="KW-1185">Reference proteome</keyword>
<dbReference type="Proteomes" id="UP000798808">
    <property type="component" value="Unassembled WGS sequence"/>
</dbReference>
<gene>
    <name evidence="1" type="ORF">E1163_09865</name>
</gene>
<dbReference type="EMBL" id="SMLW01000497">
    <property type="protein sequence ID" value="MTI25247.1"/>
    <property type="molecule type" value="Genomic_DNA"/>
</dbReference>
<comment type="caution">
    <text evidence="1">The sequence shown here is derived from an EMBL/GenBank/DDBJ whole genome shotgun (WGS) entry which is preliminary data.</text>
</comment>
<protein>
    <recommendedName>
        <fullName evidence="3">Auto-transporter adhesin head GIN domain-containing protein</fullName>
    </recommendedName>
</protein>
<evidence type="ECO:0000313" key="1">
    <source>
        <dbReference type="EMBL" id="MTI25247.1"/>
    </source>
</evidence>
<proteinExistence type="predicted"/>
<evidence type="ECO:0000313" key="2">
    <source>
        <dbReference type="Proteomes" id="UP000798808"/>
    </source>
</evidence>
<evidence type="ECO:0008006" key="3">
    <source>
        <dbReference type="Google" id="ProtNLM"/>
    </source>
</evidence>
<name>A0ABW9RMC0_9BACT</name>